<keyword evidence="6" id="KW-0472">Membrane</keyword>
<dbReference type="InterPro" id="IPR009030">
    <property type="entry name" value="Growth_fac_rcpt_cys_sf"/>
</dbReference>
<gene>
    <name evidence="9" type="ORF">M0812_09903</name>
</gene>
<keyword evidence="4" id="KW-0378">Hydrolase</keyword>
<feature type="domain" description="Tyrosine-protein kinase ephrin type A/B receptor-like" evidence="7">
    <location>
        <begin position="1184"/>
        <end position="1227"/>
    </location>
</feature>
<feature type="domain" description="DUF7948" evidence="8">
    <location>
        <begin position="505"/>
        <end position="674"/>
    </location>
</feature>
<dbReference type="GO" id="GO:0008239">
    <property type="term" value="F:dipeptidyl-peptidase activity"/>
    <property type="evidence" value="ECO:0007669"/>
    <property type="project" value="TreeGrafter"/>
</dbReference>
<dbReference type="InterPro" id="IPR057708">
    <property type="entry name" value="DUF7948"/>
</dbReference>
<dbReference type="InterPro" id="IPR029058">
    <property type="entry name" value="AB_hydrolase_fold"/>
</dbReference>
<evidence type="ECO:0000313" key="10">
    <source>
        <dbReference type="Proteomes" id="UP001146793"/>
    </source>
</evidence>
<dbReference type="PANTHER" id="PTHR11010:SF117">
    <property type="entry name" value="SERINE PROTEASE 16"/>
    <property type="match status" value="1"/>
</dbReference>
<dbReference type="Proteomes" id="UP001146793">
    <property type="component" value="Unassembled WGS sequence"/>
</dbReference>
<keyword evidence="6" id="KW-1133">Transmembrane helix</keyword>
<dbReference type="Pfam" id="PF05577">
    <property type="entry name" value="Peptidase_S28"/>
    <property type="match status" value="1"/>
</dbReference>
<dbReference type="EMBL" id="JANTQA010000023">
    <property type="protein sequence ID" value="KAJ3444053.1"/>
    <property type="molecule type" value="Genomic_DNA"/>
</dbReference>
<keyword evidence="3" id="KW-0732">Signal</keyword>
<dbReference type="GO" id="GO:0006508">
    <property type="term" value="P:proteolysis"/>
    <property type="evidence" value="ECO:0007669"/>
    <property type="project" value="UniProtKB-KW"/>
</dbReference>
<evidence type="ECO:0000256" key="2">
    <source>
        <dbReference type="ARBA" id="ARBA00022670"/>
    </source>
</evidence>
<feature type="transmembrane region" description="Helical" evidence="6">
    <location>
        <begin position="1303"/>
        <end position="1323"/>
    </location>
</feature>
<reference evidence="9" key="1">
    <citation type="submission" date="2022-08" db="EMBL/GenBank/DDBJ databases">
        <title>Novel sulphate-reducing endosymbionts in the free-living metamonad Anaeramoeba.</title>
        <authorList>
            <person name="Jerlstrom-Hultqvist J."/>
            <person name="Cepicka I."/>
            <person name="Gallot-Lavallee L."/>
            <person name="Salas-Leiva D."/>
            <person name="Curtis B.A."/>
            <person name="Zahonova K."/>
            <person name="Pipaliya S."/>
            <person name="Dacks J."/>
            <person name="Roger A.J."/>
        </authorList>
    </citation>
    <scope>NUCLEOTIDE SEQUENCE</scope>
    <source>
        <strain evidence="9">Busselton2</strain>
    </source>
</reference>
<dbReference type="Pfam" id="PF25778">
    <property type="entry name" value="DUF7948"/>
    <property type="match status" value="1"/>
</dbReference>
<evidence type="ECO:0000256" key="3">
    <source>
        <dbReference type="ARBA" id="ARBA00022729"/>
    </source>
</evidence>
<comment type="similarity">
    <text evidence="1">Belongs to the peptidase S28 family.</text>
</comment>
<dbReference type="Gene3D" id="2.10.50.10">
    <property type="entry name" value="Tumor Necrosis Factor Receptor, subunit A, domain 2"/>
    <property type="match status" value="2"/>
</dbReference>
<accession>A0AAV7ZPV9</accession>
<keyword evidence="6" id="KW-0812">Transmembrane</keyword>
<comment type="caution">
    <text evidence="9">The sequence shown here is derived from an EMBL/GenBank/DDBJ whole genome shotgun (WGS) entry which is preliminary data.</text>
</comment>
<evidence type="ECO:0000259" key="8">
    <source>
        <dbReference type="Pfam" id="PF25778"/>
    </source>
</evidence>
<proteinExistence type="inferred from homology"/>
<dbReference type="Gene3D" id="3.40.50.1820">
    <property type="entry name" value="alpha/beta hydrolase"/>
    <property type="match status" value="1"/>
</dbReference>
<dbReference type="InterPro" id="IPR011641">
    <property type="entry name" value="Tyr-kin_ephrin_A/B_rcpt-like"/>
</dbReference>
<evidence type="ECO:0000256" key="4">
    <source>
        <dbReference type="ARBA" id="ARBA00022801"/>
    </source>
</evidence>
<keyword evidence="5" id="KW-0325">Glycoprotein</keyword>
<dbReference type="CDD" id="cd00185">
    <property type="entry name" value="TNFRSF"/>
    <property type="match status" value="1"/>
</dbReference>
<evidence type="ECO:0000259" key="7">
    <source>
        <dbReference type="Pfam" id="PF07699"/>
    </source>
</evidence>
<evidence type="ECO:0000256" key="6">
    <source>
        <dbReference type="SAM" id="Phobius"/>
    </source>
</evidence>
<name>A0AAV7ZPV9_9EUKA</name>
<evidence type="ECO:0000313" key="9">
    <source>
        <dbReference type="EMBL" id="KAJ3444053.1"/>
    </source>
</evidence>
<dbReference type="PANTHER" id="PTHR11010">
    <property type="entry name" value="PROTEASE S28 PRO-X CARBOXYPEPTIDASE-RELATED"/>
    <property type="match status" value="1"/>
</dbReference>
<protein>
    <submittedName>
        <fullName evidence="9">Thymus-specific serine protease</fullName>
    </submittedName>
</protein>
<dbReference type="SUPFAM" id="SSF53474">
    <property type="entry name" value="alpha/beta-Hydrolases"/>
    <property type="match status" value="1"/>
</dbReference>
<evidence type="ECO:0000256" key="5">
    <source>
        <dbReference type="ARBA" id="ARBA00023180"/>
    </source>
</evidence>
<keyword evidence="2 9" id="KW-0645">Protease</keyword>
<dbReference type="InterPro" id="IPR042269">
    <property type="entry name" value="Ser_carbopepase_S28_SKS"/>
</dbReference>
<dbReference type="InterPro" id="IPR008758">
    <property type="entry name" value="Peptidase_S28"/>
</dbReference>
<dbReference type="Pfam" id="PF07699">
    <property type="entry name" value="Ephrin_rec_like"/>
    <property type="match status" value="1"/>
</dbReference>
<dbReference type="SMART" id="SM01411">
    <property type="entry name" value="Ephrin_rec_like"/>
    <property type="match status" value="2"/>
</dbReference>
<dbReference type="GO" id="GO:0070008">
    <property type="term" value="F:serine-type exopeptidase activity"/>
    <property type="evidence" value="ECO:0007669"/>
    <property type="project" value="InterPro"/>
</dbReference>
<dbReference type="SUPFAM" id="SSF57184">
    <property type="entry name" value="Growth factor receptor domain"/>
    <property type="match status" value="1"/>
</dbReference>
<evidence type="ECO:0000256" key="1">
    <source>
        <dbReference type="ARBA" id="ARBA00011079"/>
    </source>
</evidence>
<dbReference type="Gene3D" id="1.20.120.980">
    <property type="entry name" value="Serine carboxypeptidase S28, SKS domain"/>
    <property type="match status" value="1"/>
</dbReference>
<organism evidence="9 10">
    <name type="scientific">Anaeramoeba flamelloides</name>
    <dbReference type="NCBI Taxonomy" id="1746091"/>
    <lineage>
        <taxon>Eukaryota</taxon>
        <taxon>Metamonada</taxon>
        <taxon>Anaeramoebidae</taxon>
        <taxon>Anaeramoeba</taxon>
    </lineage>
</organism>
<sequence>MSSWESKAQGDVYWMEQQLDHFNQNNKQTFPQRYYINSTWYNPGVGPVLLFLGGEGPLTSKWVQGGMLMDLAEKYQGLAVALEHRYYGESQPFPELPSENLKWLSSYQALGDVALFYEEISSAFSLDKSKTTWISFGCSYSGALSLWLREKYPHIIDGAYSGSSPVLATKKYVEYDETVQDAVGYSCLTHLTYAFDEIQKKIVTSEGKAELEKAFATCQPLDDDYYVKMFKYNVIGVLQDSVQYNNAPKGFPRVEMCKRLAQAKDKYEEYVKLTVEYNGGQCMDLSLNGLLNQTAAPENNYRTWWWQKATEFGYYKISPQNTALFFPEIDEEFHNQIADEIFEQPLKPDVDFTNNYYGAKNPDVSNVIITNGYYDPWSRLSILNDLPSGVQSVLYTSSGHCAPVYPVIKEGPDSTPEDVLLAIQKVSDFVGDSTQSSYLENYPIQKKDHFKQGSTNYGSNNNKLNSLTLPSFITQQKDQSYVAFLPMLGQVNFYHNSTIIFTIGNQTLQLILVNSSLISPQGFNQQAFQTNFIQKESNTNEIHSYPSYQSIRYPQIWEGVDLVFHLIGSKLKSEFECEDLASFKKIQYKYRFLNPNNLHPIHNNYRLGCFEKEINIVDLKSTKNEPLLIENQIIAFQDDKELEIFFRCSPENIVSFTFDKNVRVNENQKILVDPSYASYFGDSEHASHSDDFVIDGDSVILLGSILYRQYPFINTTMGACNQQSVILSKIKPDGTNIEWVTLIGSDQDDFPDRIISDKDGNLIFSGLTLDSLTYPLTNSSYFSNCSSYAKVGYFITKISKDGTNLLQSMIICSNSDRIVSINSMNIHEDNFFYISGLITYGTFETCSATNITNKVILIKMSTDLSKLYNVGCYQLYNQLILSNVLKFDPDGNTVLVGSSKLNTLSNNNDGAGASGDIVDADVDADADVNDLPGYYFSCFIMKINSNNLNLIWKEGFGGSGEDKCISYDIDSNGDVWVVGFTLSTDFQTSKDAFMNSDKFDVSGFLVQYANDGSMWNYSTLIHSLSDQAWNTAETISISEDQKYILVCGKNYLEQLWFFLNQIYSNEQYWDYCIVFDRSDLSHVNTTISIKYEQGSLNTLLQYNPDNDQNKYEIFLTGTSENIITTEYAYKRETKKDNAFVVHIQGCSVGTSGNSLFDCNVCKKGSYNFKVDQKYCTPCKKGTRGTYGLWNKMRECESCTIGHYQNKTGQTACELCPVGRYTDVVGATICKTCQKGSYTNVTKQSACIDCNPGYYMDKTGQSHCKQCSHGTIASNKGQSQCVKCNFFKEVTTDQTKCQNSTKKILIVVFPSIIGLALIIGLIIWRVGAPKKKKKSIYPNPKYKRG</sequence>